<sequence length="165" mass="17622">MMAKAEKAAKAATESFTTAAESFFKSPFSAFEFPKADVPAAYRDFAEKGIAQAKQGYERVKAAAEEASELVETTYATAAKGASTYNLKVIEVARTNVNAHFDFISALLSVKSPTEVAEITQAHAKKALETYVSQGKELADIAKKVSADTVEPIKAASSKAFRVSV</sequence>
<dbReference type="Pfam" id="PF09361">
    <property type="entry name" value="Phasin_2"/>
    <property type="match status" value="1"/>
</dbReference>
<keyword evidence="3" id="KW-1185">Reference proteome</keyword>
<dbReference type="NCBIfam" id="TIGR01985">
    <property type="entry name" value="phasin_2"/>
    <property type="match status" value="1"/>
</dbReference>
<dbReference type="KEGG" id="vgo:GJW-30_1_00385"/>
<accession>A0A0S3PPR4</accession>
<evidence type="ECO:0000313" key="3">
    <source>
        <dbReference type="Proteomes" id="UP000236884"/>
    </source>
</evidence>
<name>A0A0S3PPR4_9BRAD</name>
<dbReference type="InterPro" id="IPR018968">
    <property type="entry name" value="Phasin"/>
</dbReference>
<dbReference type="Proteomes" id="UP000236884">
    <property type="component" value="Chromosome"/>
</dbReference>
<dbReference type="EMBL" id="AP014946">
    <property type="protein sequence ID" value="BAT57875.1"/>
    <property type="molecule type" value="Genomic_DNA"/>
</dbReference>
<organism evidence="2 3">
    <name type="scientific">Variibacter gotjawalensis</name>
    <dbReference type="NCBI Taxonomy" id="1333996"/>
    <lineage>
        <taxon>Bacteria</taxon>
        <taxon>Pseudomonadati</taxon>
        <taxon>Pseudomonadota</taxon>
        <taxon>Alphaproteobacteria</taxon>
        <taxon>Hyphomicrobiales</taxon>
        <taxon>Nitrobacteraceae</taxon>
        <taxon>Variibacter</taxon>
    </lineage>
</organism>
<reference evidence="2 3" key="1">
    <citation type="submission" date="2015-08" db="EMBL/GenBank/DDBJ databases">
        <title>Investigation of the bacterial diversity of lava forest soil.</title>
        <authorList>
            <person name="Lee J.S."/>
        </authorList>
    </citation>
    <scope>NUCLEOTIDE SEQUENCE [LARGE SCALE GENOMIC DNA]</scope>
    <source>
        <strain evidence="2 3">GJW-30</strain>
    </source>
</reference>
<gene>
    <name evidence="2" type="ORF">GJW-30_1_00385</name>
</gene>
<proteinExistence type="predicted"/>
<evidence type="ECO:0000313" key="2">
    <source>
        <dbReference type="EMBL" id="BAT57875.1"/>
    </source>
</evidence>
<dbReference type="AlphaFoldDB" id="A0A0S3PPR4"/>
<evidence type="ECO:0000259" key="1">
    <source>
        <dbReference type="Pfam" id="PF09361"/>
    </source>
</evidence>
<dbReference type="InterPro" id="IPR010234">
    <property type="entry name" value="Phasin_subfam-2"/>
</dbReference>
<protein>
    <submittedName>
        <fullName evidence="2">Phasin protein</fullName>
    </submittedName>
</protein>
<feature type="domain" description="Phasin" evidence="1">
    <location>
        <begin position="59"/>
        <end position="155"/>
    </location>
</feature>